<name>A0ABS8NGV2_9BACT</name>
<keyword evidence="3" id="KW-1185">Reference proteome</keyword>
<dbReference type="InterPro" id="IPR014710">
    <property type="entry name" value="RmlC-like_jellyroll"/>
</dbReference>
<protein>
    <submittedName>
        <fullName evidence="2">Cupin domain-containing protein</fullName>
    </submittedName>
</protein>
<organism evidence="2 3">
    <name type="scientific">Rhodopirellula halodulae</name>
    <dbReference type="NCBI Taxonomy" id="2894198"/>
    <lineage>
        <taxon>Bacteria</taxon>
        <taxon>Pseudomonadati</taxon>
        <taxon>Planctomycetota</taxon>
        <taxon>Planctomycetia</taxon>
        <taxon>Pirellulales</taxon>
        <taxon>Pirellulaceae</taxon>
        <taxon>Rhodopirellula</taxon>
    </lineage>
</organism>
<evidence type="ECO:0000313" key="3">
    <source>
        <dbReference type="Proteomes" id="UP001430306"/>
    </source>
</evidence>
<comment type="caution">
    <text evidence="2">The sequence shown here is derived from an EMBL/GenBank/DDBJ whole genome shotgun (WGS) entry which is preliminary data.</text>
</comment>
<sequence>MDIPQITPKATAEKGAMGQIYLATGKQVALRQWQEAPGGFGPPTNREYETVGYLLSGVLEIEFDGGIATMNSGDSWLVPAGANHRYRVLEPIMAIEATAPPARFADRDHPV</sequence>
<feature type="domain" description="Cupin type-2" evidence="1">
    <location>
        <begin position="36"/>
        <end position="89"/>
    </location>
</feature>
<dbReference type="Gene3D" id="2.60.120.10">
    <property type="entry name" value="Jelly Rolls"/>
    <property type="match status" value="1"/>
</dbReference>
<dbReference type="InterPro" id="IPR011051">
    <property type="entry name" value="RmlC_Cupin_sf"/>
</dbReference>
<proteinExistence type="predicted"/>
<evidence type="ECO:0000313" key="2">
    <source>
        <dbReference type="EMBL" id="MCC9642781.1"/>
    </source>
</evidence>
<gene>
    <name evidence="2" type="ORF">LOC71_10890</name>
</gene>
<dbReference type="EMBL" id="JAJKFW010000022">
    <property type="protein sequence ID" value="MCC9642781.1"/>
    <property type="molecule type" value="Genomic_DNA"/>
</dbReference>
<reference evidence="2" key="1">
    <citation type="submission" date="2021-11" db="EMBL/GenBank/DDBJ databases">
        <title>Genome sequence.</title>
        <authorList>
            <person name="Sun Q."/>
        </authorList>
    </citation>
    <scope>NUCLEOTIDE SEQUENCE</scope>
    <source>
        <strain evidence="2">JC740</strain>
    </source>
</reference>
<dbReference type="SUPFAM" id="SSF51182">
    <property type="entry name" value="RmlC-like cupins"/>
    <property type="match status" value="1"/>
</dbReference>
<dbReference type="Pfam" id="PF07883">
    <property type="entry name" value="Cupin_2"/>
    <property type="match status" value="1"/>
</dbReference>
<dbReference type="Proteomes" id="UP001430306">
    <property type="component" value="Unassembled WGS sequence"/>
</dbReference>
<dbReference type="InterPro" id="IPR013096">
    <property type="entry name" value="Cupin_2"/>
</dbReference>
<dbReference type="RefSeq" id="WP_230253473.1">
    <property type="nucleotide sequence ID" value="NZ_JAJKFV010000011.1"/>
</dbReference>
<evidence type="ECO:0000259" key="1">
    <source>
        <dbReference type="Pfam" id="PF07883"/>
    </source>
</evidence>
<accession>A0ABS8NGV2</accession>